<name>A0ABW9RH22_9BACT</name>
<evidence type="ECO:0000313" key="1">
    <source>
        <dbReference type="EMBL" id="MTI23362.1"/>
    </source>
</evidence>
<dbReference type="RefSeq" id="WP_155168522.1">
    <property type="nucleotide sequence ID" value="NZ_BAAAFL010000049.1"/>
</dbReference>
<dbReference type="Pfam" id="PF03860">
    <property type="entry name" value="Csp"/>
    <property type="match status" value="1"/>
</dbReference>
<dbReference type="Gene3D" id="1.20.1270.360">
    <property type="match status" value="1"/>
</dbReference>
<dbReference type="EMBL" id="SMLW01000101">
    <property type="protein sequence ID" value="MTI23362.1"/>
    <property type="molecule type" value="Genomic_DNA"/>
</dbReference>
<evidence type="ECO:0000313" key="2">
    <source>
        <dbReference type="Proteomes" id="UP000798808"/>
    </source>
</evidence>
<protein>
    <recommendedName>
        <fullName evidence="3">Four-helix bundle copper-binding protein</fullName>
    </recommendedName>
</protein>
<evidence type="ECO:0008006" key="3">
    <source>
        <dbReference type="Google" id="ProtNLM"/>
    </source>
</evidence>
<dbReference type="InterPro" id="IPR005560">
    <property type="entry name" value="Csp_YhjQ"/>
</dbReference>
<gene>
    <name evidence="1" type="ORF">E1163_00190</name>
</gene>
<sequence length="137" mass="15619">MEKSILLDTIYECVEACENLATACTHSPDKKIGNNCLSEAIDCADAGMILIIRLNEEPHSLHRNLFKQFVSYCKECINACEKHHINQALRAAITCKKAIQFCSLYVTEHVHVDEYQFATPSQSRKNFTQRWKPVATE</sequence>
<dbReference type="Proteomes" id="UP000798808">
    <property type="component" value="Unassembled WGS sequence"/>
</dbReference>
<accession>A0ABW9RH22</accession>
<keyword evidence="2" id="KW-1185">Reference proteome</keyword>
<reference evidence="1 2" key="1">
    <citation type="submission" date="2019-02" db="EMBL/GenBank/DDBJ databases">
        <authorList>
            <person name="Goldberg S.R."/>
            <person name="Haltli B.A."/>
            <person name="Correa H."/>
            <person name="Russell K.G."/>
        </authorList>
    </citation>
    <scope>NUCLEOTIDE SEQUENCE [LARGE SCALE GENOMIC DNA]</scope>
    <source>
        <strain evidence="1 2">JCM 16186</strain>
    </source>
</reference>
<organism evidence="1 2">
    <name type="scientific">Fulvivirga kasyanovii</name>
    <dbReference type="NCBI Taxonomy" id="396812"/>
    <lineage>
        <taxon>Bacteria</taxon>
        <taxon>Pseudomonadati</taxon>
        <taxon>Bacteroidota</taxon>
        <taxon>Cytophagia</taxon>
        <taxon>Cytophagales</taxon>
        <taxon>Fulvivirgaceae</taxon>
        <taxon>Fulvivirga</taxon>
    </lineage>
</organism>
<proteinExistence type="predicted"/>
<comment type="caution">
    <text evidence="1">The sequence shown here is derived from an EMBL/GenBank/DDBJ whole genome shotgun (WGS) entry which is preliminary data.</text>
</comment>